<gene>
    <name evidence="6" type="ORF">NP777_02260</name>
</gene>
<dbReference type="PROSITE" id="PS50975">
    <property type="entry name" value="ATP_GRASP"/>
    <property type="match status" value="1"/>
</dbReference>
<proteinExistence type="predicted"/>
<dbReference type="Proteomes" id="UP001204746">
    <property type="component" value="Unassembled WGS sequence"/>
</dbReference>
<keyword evidence="1" id="KW-0436">Ligase</keyword>
<evidence type="ECO:0000256" key="3">
    <source>
        <dbReference type="ARBA" id="ARBA00022840"/>
    </source>
</evidence>
<reference evidence="6 7" key="1">
    <citation type="submission" date="2022-07" db="EMBL/GenBank/DDBJ databases">
        <authorList>
            <person name="Phongsopitanun W."/>
            <person name="Tanasupawat S."/>
        </authorList>
    </citation>
    <scope>NUCLEOTIDE SEQUENCE [LARGE SCALE GENOMIC DNA]</scope>
    <source>
        <strain evidence="6 7">RCU-064</strain>
    </source>
</reference>
<accession>A0ABT1UPP2</accession>
<dbReference type="Gene3D" id="3.40.50.20">
    <property type="match status" value="1"/>
</dbReference>
<dbReference type="PANTHER" id="PTHR43585:SF2">
    <property type="entry name" value="ATP-GRASP ENZYME FSQD"/>
    <property type="match status" value="1"/>
</dbReference>
<dbReference type="InterPro" id="IPR011761">
    <property type="entry name" value="ATP-grasp"/>
</dbReference>
<keyword evidence="2 4" id="KW-0547">Nucleotide-binding</keyword>
<evidence type="ECO:0000256" key="1">
    <source>
        <dbReference type="ARBA" id="ARBA00022598"/>
    </source>
</evidence>
<organism evidence="6 7">
    <name type="scientific">Streptomyces rugosispiralis</name>
    <dbReference type="NCBI Taxonomy" id="2967341"/>
    <lineage>
        <taxon>Bacteria</taxon>
        <taxon>Bacillati</taxon>
        <taxon>Actinomycetota</taxon>
        <taxon>Actinomycetes</taxon>
        <taxon>Kitasatosporales</taxon>
        <taxon>Streptomycetaceae</taxon>
        <taxon>Streptomyces</taxon>
    </lineage>
</organism>
<protein>
    <submittedName>
        <fullName evidence="6">ATP-grasp domain-containing protein</fullName>
    </submittedName>
</protein>
<evidence type="ECO:0000313" key="6">
    <source>
        <dbReference type="EMBL" id="MCQ8187092.1"/>
    </source>
</evidence>
<dbReference type="Gene3D" id="3.30.470.20">
    <property type="entry name" value="ATP-grasp fold, B domain"/>
    <property type="match status" value="1"/>
</dbReference>
<dbReference type="SUPFAM" id="SSF56059">
    <property type="entry name" value="Glutathione synthetase ATP-binding domain-like"/>
    <property type="match status" value="1"/>
</dbReference>
<keyword evidence="7" id="KW-1185">Reference proteome</keyword>
<dbReference type="EMBL" id="JANIAA010000001">
    <property type="protein sequence ID" value="MCQ8187092.1"/>
    <property type="molecule type" value="Genomic_DNA"/>
</dbReference>
<comment type="caution">
    <text evidence="6">The sequence shown here is derived from an EMBL/GenBank/DDBJ whole genome shotgun (WGS) entry which is preliminary data.</text>
</comment>
<dbReference type="InterPro" id="IPR013815">
    <property type="entry name" value="ATP_grasp_subdomain_1"/>
</dbReference>
<dbReference type="Gene3D" id="3.30.1490.20">
    <property type="entry name" value="ATP-grasp fold, A domain"/>
    <property type="match status" value="1"/>
</dbReference>
<name>A0ABT1UPP2_9ACTN</name>
<sequence length="396" mass="43861">MPTMIVIGFRDGLDEALRRRDLEPFYIVRPPVNPPEGRGFTYVTDMENAQEILRAVLSARLDDIAGVLTVHEMGVFGAAYLRQQLSLPGNTDSKTTLYFRDKYLQKSKLPPDVRRARCRYVSAGTSFKDLADDLGEVFVVKPATGAGALRTAIVRSPEEYERALTLFTGESDVEVVAESFIDAPEVYLDGIWQHGHLRWSSMSRNHTSPLSAVQGGVLAAHILDRRRCPTLFQQAETLAGQALTSLDAPDCVFHLEAFTEDAGPTFGECAIRLPGALSPQVNKLTFGVDLFDAEISLALGEELTEPLNTGDPDRFYGYILLRRPKSGSLTQQDFERDFRFDELQYSSSPDTPVGPYGRVGQAVVSDQDELKLHQTIEEIMRFNEAGGGYSQSRGES</sequence>
<dbReference type="RefSeq" id="WP_256648280.1">
    <property type="nucleotide sequence ID" value="NZ_JANIAA010000001.1"/>
</dbReference>
<evidence type="ECO:0000256" key="2">
    <source>
        <dbReference type="ARBA" id="ARBA00022741"/>
    </source>
</evidence>
<keyword evidence="3 4" id="KW-0067">ATP-binding</keyword>
<evidence type="ECO:0000313" key="7">
    <source>
        <dbReference type="Proteomes" id="UP001204746"/>
    </source>
</evidence>
<evidence type="ECO:0000256" key="4">
    <source>
        <dbReference type="PROSITE-ProRule" id="PRU00409"/>
    </source>
</evidence>
<dbReference type="PANTHER" id="PTHR43585">
    <property type="entry name" value="FUMIPYRROLE BIOSYNTHESIS PROTEIN C"/>
    <property type="match status" value="1"/>
</dbReference>
<feature type="domain" description="ATP-grasp" evidence="5">
    <location>
        <begin position="101"/>
        <end position="299"/>
    </location>
</feature>
<evidence type="ECO:0000259" key="5">
    <source>
        <dbReference type="PROSITE" id="PS50975"/>
    </source>
</evidence>
<dbReference type="InterPro" id="IPR052032">
    <property type="entry name" value="ATP-dep_AA_Ligase"/>
</dbReference>